<feature type="transmembrane region" description="Helical" evidence="2">
    <location>
        <begin position="47"/>
        <end position="72"/>
    </location>
</feature>
<keyword evidence="4" id="KW-1185">Reference proteome</keyword>
<evidence type="ECO:0000256" key="1">
    <source>
        <dbReference type="SAM" id="MobiDB-lite"/>
    </source>
</evidence>
<keyword evidence="2" id="KW-0812">Transmembrane</keyword>
<evidence type="ECO:0000313" key="3">
    <source>
        <dbReference type="EMBL" id="CAK3830117.1"/>
    </source>
</evidence>
<dbReference type="EMBL" id="CAVMBE010000005">
    <property type="protein sequence ID" value="CAK3830117.1"/>
    <property type="molecule type" value="Genomic_DNA"/>
</dbReference>
<protein>
    <submittedName>
        <fullName evidence="3">8-demethyl-8-alpha-L-rhamnosyl tetracenomycin-C 2 -O-methyltransferase</fullName>
    </submittedName>
</protein>
<dbReference type="PANTHER" id="PTHR37577:SF1">
    <property type="entry name" value="INTEGRAL MEMBRANE PROTEIN"/>
    <property type="match status" value="1"/>
</dbReference>
<accession>A0AAI9E7U2</accession>
<gene>
    <name evidence="3" type="ORF">LECACI_7A001327</name>
</gene>
<comment type="caution">
    <text evidence="3">The sequence shown here is derived from an EMBL/GenBank/DDBJ whole genome shotgun (WGS) entry which is preliminary data.</text>
</comment>
<feature type="transmembrane region" description="Helical" evidence="2">
    <location>
        <begin position="123"/>
        <end position="145"/>
    </location>
</feature>
<evidence type="ECO:0000313" key="4">
    <source>
        <dbReference type="Proteomes" id="UP001296104"/>
    </source>
</evidence>
<dbReference type="InterPro" id="IPR053018">
    <property type="entry name" value="Elsinochrome_Biosynth-Asso"/>
</dbReference>
<dbReference type="AlphaFoldDB" id="A0AAI9E7U2"/>
<proteinExistence type="predicted"/>
<keyword evidence="2" id="KW-1133">Transmembrane helix</keyword>
<feature type="transmembrane region" description="Helical" evidence="2">
    <location>
        <begin position="84"/>
        <end position="103"/>
    </location>
</feature>
<dbReference type="Proteomes" id="UP001296104">
    <property type="component" value="Unassembled WGS sequence"/>
</dbReference>
<organism evidence="3 4">
    <name type="scientific">Lecanosticta acicola</name>
    <dbReference type="NCBI Taxonomy" id="111012"/>
    <lineage>
        <taxon>Eukaryota</taxon>
        <taxon>Fungi</taxon>
        <taxon>Dikarya</taxon>
        <taxon>Ascomycota</taxon>
        <taxon>Pezizomycotina</taxon>
        <taxon>Dothideomycetes</taxon>
        <taxon>Dothideomycetidae</taxon>
        <taxon>Mycosphaerellales</taxon>
        <taxon>Mycosphaerellaceae</taxon>
        <taxon>Lecanosticta</taxon>
    </lineage>
</organism>
<dbReference type="PANTHER" id="PTHR37577">
    <property type="entry name" value="INTEGRAL MEMBRANE PROTEIN"/>
    <property type="match status" value="1"/>
</dbReference>
<keyword evidence="2" id="KW-0472">Membrane</keyword>
<reference evidence="3" key="1">
    <citation type="submission" date="2023-11" db="EMBL/GenBank/DDBJ databases">
        <authorList>
            <person name="Alioto T."/>
            <person name="Alioto T."/>
            <person name="Gomez Garrido J."/>
        </authorList>
    </citation>
    <scope>NUCLEOTIDE SEQUENCE</scope>
</reference>
<name>A0AAI9E7U2_9PEZI</name>
<evidence type="ECO:0000256" key="2">
    <source>
        <dbReference type="SAM" id="Phobius"/>
    </source>
</evidence>
<feature type="region of interest" description="Disordered" evidence="1">
    <location>
        <begin position="156"/>
        <end position="185"/>
    </location>
</feature>
<sequence>MFVNMVLGIVYGIFVLEGNVERLSPTLPIGCVWQDHAKSGDGQGNKALSVVGTIAVIAVSTIIFALGTWYLHMRRQIWGNVVRLVSLLVLMAMAIGAAARVIIMSQAFGEPSVDLSDQGEKTWSFGQALTMMLLILPFVSALEIFRGQIQVPHDHPGAETDQMPLTAGDSKNDTSYTYQPNPFLR</sequence>
<feature type="compositionally biased region" description="Polar residues" evidence="1">
    <location>
        <begin position="173"/>
        <end position="185"/>
    </location>
</feature>